<gene>
    <name evidence="9" type="ORF">SKAU_G00055850</name>
</gene>
<dbReference type="OrthoDB" id="2115465at2759"/>
<evidence type="ECO:0000256" key="2">
    <source>
        <dbReference type="ARBA" id="ARBA00004496"/>
    </source>
</evidence>
<keyword evidence="3" id="KW-0963">Cytoplasm</keyword>
<proteinExistence type="predicted"/>
<keyword evidence="10" id="KW-1185">Reference proteome</keyword>
<dbReference type="GO" id="GO:0008285">
    <property type="term" value="P:negative regulation of cell population proliferation"/>
    <property type="evidence" value="ECO:0007669"/>
    <property type="project" value="InterPro"/>
</dbReference>
<keyword evidence="4" id="KW-0969">Cilium</keyword>
<evidence type="ECO:0000259" key="7">
    <source>
        <dbReference type="Pfam" id="PF22544"/>
    </source>
</evidence>
<dbReference type="GO" id="GO:0005737">
    <property type="term" value="C:cytoplasm"/>
    <property type="evidence" value="ECO:0007669"/>
    <property type="project" value="UniProtKB-SubCell"/>
</dbReference>
<feature type="domain" description="HYDIN/VesB/CFA65-like Ig-like" evidence="7">
    <location>
        <begin position="416"/>
        <end position="525"/>
    </location>
</feature>
<protein>
    <recommendedName>
        <fullName evidence="11">Deleted in lung and esophageal cancer protein 1</fullName>
    </recommendedName>
</protein>
<evidence type="ECO:0000256" key="5">
    <source>
        <dbReference type="ARBA" id="ARBA00023273"/>
    </source>
</evidence>
<feature type="region of interest" description="Disordered" evidence="6">
    <location>
        <begin position="1"/>
        <end position="28"/>
    </location>
</feature>
<evidence type="ECO:0008006" key="11">
    <source>
        <dbReference type="Google" id="ProtNLM"/>
    </source>
</evidence>
<feature type="region of interest" description="Disordered" evidence="6">
    <location>
        <begin position="1231"/>
        <end position="1284"/>
    </location>
</feature>
<dbReference type="GO" id="GO:0005929">
    <property type="term" value="C:cilium"/>
    <property type="evidence" value="ECO:0007669"/>
    <property type="project" value="UniProtKB-SubCell"/>
</dbReference>
<feature type="compositionally biased region" description="Polar residues" evidence="6">
    <location>
        <begin position="213"/>
        <end position="226"/>
    </location>
</feature>
<dbReference type="Pfam" id="PF23277">
    <property type="entry name" value="Ig_Dlec1_1"/>
    <property type="match status" value="1"/>
</dbReference>
<evidence type="ECO:0000256" key="1">
    <source>
        <dbReference type="ARBA" id="ARBA00004138"/>
    </source>
</evidence>
<feature type="compositionally biased region" description="Low complexity" evidence="6">
    <location>
        <begin position="1257"/>
        <end position="1267"/>
    </location>
</feature>
<dbReference type="Proteomes" id="UP001152622">
    <property type="component" value="Chromosome 2"/>
</dbReference>
<accession>A0A9Q1G5B5</accession>
<dbReference type="Pfam" id="PF23316">
    <property type="entry name" value="Ig_DLEC1_6th"/>
    <property type="match status" value="1"/>
</dbReference>
<name>A0A9Q1G5B5_SYNKA</name>
<dbReference type="EMBL" id="JAINUF010000002">
    <property type="protein sequence ID" value="KAJ8375005.1"/>
    <property type="molecule type" value="Genomic_DNA"/>
</dbReference>
<dbReference type="GO" id="GO:0015631">
    <property type="term" value="F:tubulin binding"/>
    <property type="evidence" value="ECO:0007669"/>
    <property type="project" value="TreeGrafter"/>
</dbReference>
<reference evidence="9" key="1">
    <citation type="journal article" date="2023" name="Science">
        <title>Genome structures resolve the early diversification of teleost fishes.</title>
        <authorList>
            <person name="Parey E."/>
            <person name="Louis A."/>
            <person name="Montfort J."/>
            <person name="Bouchez O."/>
            <person name="Roques C."/>
            <person name="Iampietro C."/>
            <person name="Lluch J."/>
            <person name="Castinel A."/>
            <person name="Donnadieu C."/>
            <person name="Desvignes T."/>
            <person name="Floi Bucao C."/>
            <person name="Jouanno E."/>
            <person name="Wen M."/>
            <person name="Mejri S."/>
            <person name="Dirks R."/>
            <person name="Jansen H."/>
            <person name="Henkel C."/>
            <person name="Chen W.J."/>
            <person name="Zahm M."/>
            <person name="Cabau C."/>
            <person name="Klopp C."/>
            <person name="Thompson A.W."/>
            <person name="Robinson-Rechavi M."/>
            <person name="Braasch I."/>
            <person name="Lecointre G."/>
            <person name="Bobe J."/>
            <person name="Postlethwait J.H."/>
            <person name="Berthelot C."/>
            <person name="Roest Crollius H."/>
            <person name="Guiguen Y."/>
        </authorList>
    </citation>
    <scope>NUCLEOTIDE SEQUENCE</scope>
    <source>
        <tissue evidence="9">Blood</tissue>
    </source>
</reference>
<feature type="compositionally biased region" description="Polar residues" evidence="6">
    <location>
        <begin position="1"/>
        <end position="14"/>
    </location>
</feature>
<feature type="region of interest" description="Disordered" evidence="6">
    <location>
        <begin position="213"/>
        <end position="247"/>
    </location>
</feature>
<dbReference type="Pfam" id="PF22544">
    <property type="entry name" value="HYDIN_VesB_CFA65-like_Ig"/>
    <property type="match status" value="2"/>
</dbReference>
<dbReference type="Gene3D" id="2.60.40.10">
    <property type="entry name" value="Immunoglobulins"/>
    <property type="match status" value="8"/>
</dbReference>
<dbReference type="NCBIfam" id="NF012200">
    <property type="entry name" value="choice_anch_D"/>
    <property type="match status" value="1"/>
</dbReference>
<sequence length="1670" mass="185343">MLQQDPESTSQNVLDPTMNRHRPASEKTQDISHLLAGIFKDLYTADVIGKDRVANLMKSRRRGHSYHDTYVEKLQHVRLEYNRRMGEADMLEKHILQARLQATTKEEQVHNSIVEEVGEVYHQLGLPPVKSTFKWCVDNTLLKSNNLICPEDYITEQAPPIKATRGKSPPGFTKPTICFSKHISNVPQDDGYTVIPPPDKMTQDMLELSEGTLTLPSTPEYSTSGSKHNEKRGQERRPVRTGELSKSLQAEETAALLRLKERNNFLRNPRFLPPDAQRGGKSLVLPAKRVERVVNGRRVVVEGRIPEEPVPVFLANPPIVLFTDYRLGHVYETTVELRNLTATSRHVRVIPPNNPHFSIGLGKFPGEGGTVAPGMSCQYTVRFVPDSMADFEDFILVETQAPYPLLVPIEARRPPPILTLPRVLDCGYCLVGGVKIAEFLCQNEGLSAGTFCIMPKRLWPASNLRSVVTGSFAEQPPFGISPSLFDLLPGQATVVEVAFFPRTPESCSEAFTVVCDNCQVKDIVIQGTGQLITLELVSKTLIIRNNAHLELPFHWQIMEPNLQPLLPAEPPEPAHIEHRLATEGAFDISPRIGSLGPHQHHEFLLSYCPQELREYHSVCHLVLRDIPHPPKEPTEKGESEHLEMATKVNDVIAMEIEVKGSTEPHMVLLEPYAIHFPGEAFIGTAIRKRFKMWNNSKSQIQFQWDKFSDCHILEAEPSMGEIDMNKCCDMELVLTGGKPGRFVTSLQCHIQHHCQPVALSVEASFKGPRLSINVPSLDFGLMKLGGQARSKVHISNDSQLEASWVIEERPDSHVKTSDTQIIIEPHSGVLPPLGSCCVDVLFRPVACQHFEIILELAVENGTGCHLAVQATVQSPSVCLLSCELVFPELYVGVPKKGTVTLFNQTLLPTHFSWDEQLQGKQSSLCSVCFSPSRGTLDPNTKMEVVAEFTAHTDMELTEVAGICKVKGMQDPLVLGFFSKAKGLHVSYSLPDTDCPAAGSQDPSDLVLDFGGNVLLTRATTKQLMITNHTAIPAPFRLEAEYFTGRPPSPPQEGGADTRPRASYLRRKIHHVQAKKTEEKTHQDFVNSLLAHGKGAAFFIQPASGTLGPFETRTVDITAFTNMWGDYRDHLICKVGNLEPVAIPMRMSVSGCPIYFQMMGPQLETQTQGPIIRFGTHVSGGDTVSRTLRLNNTSPYNIRMDWETYNQEMGDRKLVDLMVCYGDAFPLKDADGNEVLGRRRGSSESIKPSWDWRHAPCSSGSSSSLSSEDCPEEEEEHEEEEEEDSHIMAVHLRAHEGNVSDYPYCITPLQILVPAGGSATVHVSFTPLTLSGPSHDSVCAGFALGFMSLDCKVASCVPGKVERAQGFELEPLRLDLQASVKQALLSVQMEEEEEALEFRAIASDLIQHKTRESRKETATQHQCSPAESEAVLTRNLQLKNTTEMRLNFMLSTQPPFSVLLPRIRADTGSTDRLAEERPSLVLRPQHNVQVKVGFHSSLSLLAYLSQPEEQLPSAVRLIHTDIGERKLRFQQDLVVEYSNGSVQLVPLCAHLSLPTLYLSETTLDFGTCYVGQTRIKEVFLYNRGGSCSYWTAVVDAHEQTGQFTVTPASGVLEHPATPYRQPLQISFTASDQGEAKATITVQGILGESPISLQVQGKGSYDERFVSLLFDA</sequence>
<dbReference type="InterPro" id="IPR033304">
    <property type="entry name" value="DLEC1"/>
</dbReference>
<evidence type="ECO:0000313" key="10">
    <source>
        <dbReference type="Proteomes" id="UP001152622"/>
    </source>
</evidence>
<comment type="caution">
    <text evidence="9">The sequence shown here is derived from an EMBL/GenBank/DDBJ whole genome shotgun (WGS) entry which is preliminary data.</text>
</comment>
<organism evidence="9 10">
    <name type="scientific">Synaphobranchus kaupii</name>
    <name type="common">Kaup's arrowtooth eel</name>
    <dbReference type="NCBI Taxonomy" id="118154"/>
    <lineage>
        <taxon>Eukaryota</taxon>
        <taxon>Metazoa</taxon>
        <taxon>Chordata</taxon>
        <taxon>Craniata</taxon>
        <taxon>Vertebrata</taxon>
        <taxon>Euteleostomi</taxon>
        <taxon>Actinopterygii</taxon>
        <taxon>Neopterygii</taxon>
        <taxon>Teleostei</taxon>
        <taxon>Anguilliformes</taxon>
        <taxon>Synaphobranchidae</taxon>
        <taxon>Synaphobranchus</taxon>
    </lineage>
</organism>
<dbReference type="InterPro" id="IPR053879">
    <property type="entry name" value="HYDIN_VesB_CFA65-like_Ig"/>
</dbReference>
<evidence type="ECO:0000256" key="6">
    <source>
        <dbReference type="SAM" id="MobiDB-lite"/>
    </source>
</evidence>
<evidence type="ECO:0000259" key="8">
    <source>
        <dbReference type="Pfam" id="PF23277"/>
    </source>
</evidence>
<feature type="compositionally biased region" description="Acidic residues" evidence="6">
    <location>
        <begin position="1268"/>
        <end position="1283"/>
    </location>
</feature>
<evidence type="ECO:0000256" key="4">
    <source>
        <dbReference type="ARBA" id="ARBA00023069"/>
    </source>
</evidence>
<evidence type="ECO:0000313" key="9">
    <source>
        <dbReference type="EMBL" id="KAJ8375005.1"/>
    </source>
</evidence>
<feature type="compositionally biased region" description="Basic and acidic residues" evidence="6">
    <location>
        <begin position="227"/>
        <end position="240"/>
    </location>
</feature>
<keyword evidence="5" id="KW-0966">Cell projection</keyword>
<evidence type="ECO:0000256" key="3">
    <source>
        <dbReference type="ARBA" id="ARBA00022490"/>
    </source>
</evidence>
<dbReference type="InterPro" id="IPR013783">
    <property type="entry name" value="Ig-like_fold"/>
</dbReference>
<feature type="domain" description="HYDIN/VesB/CFA65-like Ig-like" evidence="7">
    <location>
        <begin position="1553"/>
        <end position="1655"/>
    </location>
</feature>
<dbReference type="PANTHER" id="PTHR46348:SF1">
    <property type="entry name" value="DELETED IN LUNG AND ESOPHAGEAL CANCER PROTEIN 1"/>
    <property type="match status" value="1"/>
</dbReference>
<dbReference type="PANTHER" id="PTHR46348">
    <property type="entry name" value="DELETED IN LUNG AND ESOPHAGEAL CANCER PROTEIN 1"/>
    <property type="match status" value="1"/>
</dbReference>
<feature type="domain" description="Deleted in lung and esophageal cancer protein 1 Ig-like" evidence="8">
    <location>
        <begin position="313"/>
        <end position="399"/>
    </location>
</feature>
<dbReference type="InterPro" id="IPR059041">
    <property type="entry name" value="Ig_DLEC1_1"/>
</dbReference>
<comment type="subcellular location">
    <subcellularLocation>
        <location evidence="1">Cell projection</location>
        <location evidence="1">Cilium</location>
    </subcellularLocation>
    <subcellularLocation>
        <location evidence="2">Cytoplasm</location>
    </subcellularLocation>
</comment>